<dbReference type="GO" id="GO:0003723">
    <property type="term" value="F:RNA binding"/>
    <property type="evidence" value="ECO:0007669"/>
    <property type="project" value="UniProtKB-KW"/>
</dbReference>
<dbReference type="InterPro" id="IPR036986">
    <property type="entry name" value="S4_RNA-bd_sf"/>
</dbReference>
<feature type="domain" description="RNA-binding S4" evidence="5">
    <location>
        <begin position="3"/>
        <end position="61"/>
    </location>
</feature>
<dbReference type="PROSITE" id="PS50889">
    <property type="entry name" value="S4"/>
    <property type="match status" value="1"/>
</dbReference>
<protein>
    <recommendedName>
        <fullName evidence="4">Pseudouridine synthase</fullName>
        <ecNumber evidence="4">5.4.99.-</ecNumber>
    </recommendedName>
</protein>
<accession>A0A934K6R8</accession>
<proteinExistence type="inferred from homology"/>
<sequence length="243" mass="26630">MAERLNRYLARSGVASRREADALIASGAVQVNGNAPPRSGMLVEPGSDRVTVHGRPVEPLAPHRYLVLNKPEGVLVTARDPQGRPTVFELLDDEASGRLFAVGRLDAATSGLLLLTDDGELANRLAHPRHKVAKEYLAVVRGTPSDRELVLLRQGVEIDGRPTQPALVEMEGSAGGFSRLRLVINEGRYRQVRRMLEAVGHPVRELTRMAFGPIRLGRLRSGSWRRLRAPEVDALRRAAGLEP</sequence>
<gene>
    <name evidence="6" type="ORF">JF922_23680</name>
</gene>
<dbReference type="CDD" id="cd00165">
    <property type="entry name" value="S4"/>
    <property type="match status" value="1"/>
</dbReference>
<keyword evidence="3" id="KW-0694">RNA-binding</keyword>
<dbReference type="InterPro" id="IPR050343">
    <property type="entry name" value="RsuA_PseudoU_synthase"/>
</dbReference>
<dbReference type="Pfam" id="PF01479">
    <property type="entry name" value="S4"/>
    <property type="match status" value="1"/>
</dbReference>
<dbReference type="InterPro" id="IPR020103">
    <property type="entry name" value="PsdUridine_synth_cat_dom_sf"/>
</dbReference>
<dbReference type="EMBL" id="JAEKNR010000234">
    <property type="protein sequence ID" value="MBJ7601059.1"/>
    <property type="molecule type" value="Genomic_DNA"/>
</dbReference>
<dbReference type="GO" id="GO:0000455">
    <property type="term" value="P:enzyme-directed rRNA pseudouridine synthesis"/>
    <property type="evidence" value="ECO:0007669"/>
    <property type="project" value="UniProtKB-ARBA"/>
</dbReference>
<comment type="similarity">
    <text evidence="1 4">Belongs to the pseudouridine synthase RsuA family.</text>
</comment>
<dbReference type="SUPFAM" id="SSF55120">
    <property type="entry name" value="Pseudouridine synthase"/>
    <property type="match status" value="1"/>
</dbReference>
<keyword evidence="7" id="KW-1185">Reference proteome</keyword>
<dbReference type="Proteomes" id="UP000612893">
    <property type="component" value="Unassembled WGS sequence"/>
</dbReference>
<dbReference type="NCBIfam" id="TIGR00093">
    <property type="entry name" value="pseudouridine synthase"/>
    <property type="match status" value="1"/>
</dbReference>
<dbReference type="Gene3D" id="3.30.2350.10">
    <property type="entry name" value="Pseudouridine synthase"/>
    <property type="match status" value="1"/>
</dbReference>
<dbReference type="FunFam" id="3.10.290.10:FF:000003">
    <property type="entry name" value="Pseudouridine synthase"/>
    <property type="match status" value="1"/>
</dbReference>
<dbReference type="SUPFAM" id="SSF55174">
    <property type="entry name" value="Alpha-L RNA-binding motif"/>
    <property type="match status" value="1"/>
</dbReference>
<name>A0A934K6R8_9BACT</name>
<dbReference type="InterPro" id="IPR018496">
    <property type="entry name" value="PsdUridine_synth_RsuA/RluB_CS"/>
</dbReference>
<reference evidence="6" key="1">
    <citation type="submission" date="2020-10" db="EMBL/GenBank/DDBJ databases">
        <title>Ca. Dormibacterota MAGs.</title>
        <authorList>
            <person name="Montgomery K."/>
        </authorList>
    </citation>
    <scope>NUCLEOTIDE SEQUENCE [LARGE SCALE GENOMIC DNA]</scope>
    <source>
        <strain evidence="6">SC8812_S17_10</strain>
    </source>
</reference>
<dbReference type="InterPro" id="IPR000748">
    <property type="entry name" value="PsdUridine_synth_RsuA/RluB/E/F"/>
</dbReference>
<dbReference type="SMART" id="SM00363">
    <property type="entry name" value="S4"/>
    <property type="match status" value="1"/>
</dbReference>
<evidence type="ECO:0000256" key="2">
    <source>
        <dbReference type="ARBA" id="ARBA00023235"/>
    </source>
</evidence>
<evidence type="ECO:0000256" key="1">
    <source>
        <dbReference type="ARBA" id="ARBA00008348"/>
    </source>
</evidence>
<evidence type="ECO:0000313" key="6">
    <source>
        <dbReference type="EMBL" id="MBJ7601059.1"/>
    </source>
</evidence>
<dbReference type="PANTHER" id="PTHR47683:SF2">
    <property type="entry name" value="RNA-BINDING S4 DOMAIN-CONTAINING PROTEIN"/>
    <property type="match status" value="1"/>
</dbReference>
<dbReference type="PROSITE" id="PS01149">
    <property type="entry name" value="PSI_RSU"/>
    <property type="match status" value="1"/>
</dbReference>
<evidence type="ECO:0000313" key="7">
    <source>
        <dbReference type="Proteomes" id="UP000612893"/>
    </source>
</evidence>
<dbReference type="Pfam" id="PF00849">
    <property type="entry name" value="PseudoU_synth_2"/>
    <property type="match status" value="1"/>
</dbReference>
<evidence type="ECO:0000256" key="4">
    <source>
        <dbReference type="RuleBase" id="RU003887"/>
    </source>
</evidence>
<dbReference type="InterPro" id="IPR006145">
    <property type="entry name" value="PsdUridine_synth_RsuA/RluA"/>
</dbReference>
<dbReference type="CDD" id="cd02870">
    <property type="entry name" value="PseudoU_synth_RsuA_like"/>
    <property type="match status" value="1"/>
</dbReference>
<evidence type="ECO:0000256" key="3">
    <source>
        <dbReference type="PROSITE-ProRule" id="PRU00182"/>
    </source>
</evidence>
<dbReference type="PANTHER" id="PTHR47683">
    <property type="entry name" value="PSEUDOURIDINE SYNTHASE FAMILY PROTEIN-RELATED"/>
    <property type="match status" value="1"/>
</dbReference>
<evidence type="ECO:0000259" key="5">
    <source>
        <dbReference type="SMART" id="SM00363"/>
    </source>
</evidence>
<dbReference type="GO" id="GO:0120159">
    <property type="term" value="F:rRNA pseudouridine synthase activity"/>
    <property type="evidence" value="ECO:0007669"/>
    <property type="project" value="UniProtKB-ARBA"/>
</dbReference>
<comment type="caution">
    <text evidence="6">The sequence shown here is derived from an EMBL/GenBank/DDBJ whole genome shotgun (WGS) entry which is preliminary data.</text>
</comment>
<keyword evidence="2 4" id="KW-0413">Isomerase</keyword>
<dbReference type="InterPro" id="IPR002942">
    <property type="entry name" value="S4_RNA-bd"/>
</dbReference>
<organism evidence="6 7">
    <name type="scientific">Candidatus Nephthysia bennettiae</name>
    <dbReference type="NCBI Taxonomy" id="3127016"/>
    <lineage>
        <taxon>Bacteria</taxon>
        <taxon>Bacillati</taxon>
        <taxon>Candidatus Dormiibacterota</taxon>
        <taxon>Candidatus Dormibacteria</taxon>
        <taxon>Candidatus Dormibacterales</taxon>
        <taxon>Candidatus Dormibacteraceae</taxon>
        <taxon>Candidatus Nephthysia</taxon>
    </lineage>
</organism>
<dbReference type="Gene3D" id="3.10.290.10">
    <property type="entry name" value="RNA-binding S4 domain"/>
    <property type="match status" value="1"/>
</dbReference>
<dbReference type="AlphaFoldDB" id="A0A934K6R8"/>
<dbReference type="EC" id="5.4.99.-" evidence="4"/>
<dbReference type="RefSeq" id="WP_338205112.1">
    <property type="nucleotide sequence ID" value="NZ_JAEKNR010000234.1"/>
</dbReference>